<keyword evidence="2" id="KW-0812">Transmembrane</keyword>
<name>A0AAD4Q6P4_9EURO</name>
<accession>A0AAD4Q6P4</accession>
<dbReference type="PANTHER" id="PTHR40018:SF1">
    <property type="entry name" value="[PSI+] INDUCTION PROTEIN 2"/>
    <property type="match status" value="1"/>
</dbReference>
<feature type="transmembrane region" description="Helical" evidence="2">
    <location>
        <begin position="43"/>
        <end position="65"/>
    </location>
</feature>
<comment type="caution">
    <text evidence="3">The sequence shown here is derived from an EMBL/GenBank/DDBJ whole genome shotgun (WGS) entry which is preliminary data.</text>
</comment>
<feature type="compositionally biased region" description="Low complexity" evidence="1">
    <location>
        <begin position="299"/>
        <end position="310"/>
    </location>
</feature>
<keyword evidence="2" id="KW-1133">Transmembrane helix</keyword>
<dbReference type="GeneID" id="70248066"/>
<dbReference type="InterPro" id="IPR037504">
    <property type="entry name" value="PSI_induc_2"/>
</dbReference>
<organism evidence="3 4">
    <name type="scientific">Talaromyces proteolyticus</name>
    <dbReference type="NCBI Taxonomy" id="1131652"/>
    <lineage>
        <taxon>Eukaryota</taxon>
        <taxon>Fungi</taxon>
        <taxon>Dikarya</taxon>
        <taxon>Ascomycota</taxon>
        <taxon>Pezizomycotina</taxon>
        <taxon>Eurotiomycetes</taxon>
        <taxon>Eurotiomycetidae</taxon>
        <taxon>Eurotiales</taxon>
        <taxon>Trichocomaceae</taxon>
        <taxon>Talaromyces</taxon>
        <taxon>Talaromyces sect. Bacilispori</taxon>
    </lineage>
</organism>
<dbReference type="GO" id="GO:0005935">
    <property type="term" value="C:cellular bud neck"/>
    <property type="evidence" value="ECO:0007669"/>
    <property type="project" value="TreeGrafter"/>
</dbReference>
<evidence type="ECO:0000256" key="2">
    <source>
        <dbReference type="SAM" id="Phobius"/>
    </source>
</evidence>
<protein>
    <submittedName>
        <fullName evidence="3">Uncharacterized protein</fullName>
    </submittedName>
</protein>
<dbReference type="EMBL" id="JAJTJA010000001">
    <property type="protein sequence ID" value="KAH8705537.1"/>
    <property type="molecule type" value="Genomic_DNA"/>
</dbReference>
<dbReference type="RefSeq" id="XP_046078158.1">
    <property type="nucleotide sequence ID" value="XM_046217779.1"/>
</dbReference>
<dbReference type="GO" id="GO:0005886">
    <property type="term" value="C:plasma membrane"/>
    <property type="evidence" value="ECO:0007669"/>
    <property type="project" value="TreeGrafter"/>
</dbReference>
<keyword evidence="4" id="KW-1185">Reference proteome</keyword>
<feature type="region of interest" description="Disordered" evidence="1">
    <location>
        <begin position="247"/>
        <end position="426"/>
    </location>
</feature>
<keyword evidence="2" id="KW-0472">Membrane</keyword>
<dbReference type="Proteomes" id="UP001201262">
    <property type="component" value="Unassembled WGS sequence"/>
</dbReference>
<evidence type="ECO:0000313" key="3">
    <source>
        <dbReference type="EMBL" id="KAH8705537.1"/>
    </source>
</evidence>
<reference evidence="3" key="1">
    <citation type="submission" date="2021-12" db="EMBL/GenBank/DDBJ databases">
        <title>Convergent genome expansion in fungi linked to evolution of root-endophyte symbiosis.</title>
        <authorList>
            <consortium name="DOE Joint Genome Institute"/>
            <person name="Ke Y.-H."/>
            <person name="Bonito G."/>
            <person name="Liao H.-L."/>
            <person name="Looney B."/>
            <person name="Rojas-Flechas A."/>
            <person name="Nash J."/>
            <person name="Hameed K."/>
            <person name="Schadt C."/>
            <person name="Martin F."/>
            <person name="Crous P.W."/>
            <person name="Miettinen O."/>
            <person name="Magnuson J.K."/>
            <person name="Labbe J."/>
            <person name="Jacobson D."/>
            <person name="Doktycz M.J."/>
            <person name="Veneault-Fourrey C."/>
            <person name="Kuo A."/>
            <person name="Mondo S."/>
            <person name="Calhoun S."/>
            <person name="Riley R."/>
            <person name="Ohm R."/>
            <person name="LaButti K."/>
            <person name="Andreopoulos B."/>
            <person name="Pangilinan J."/>
            <person name="Nolan M."/>
            <person name="Tritt A."/>
            <person name="Clum A."/>
            <person name="Lipzen A."/>
            <person name="Daum C."/>
            <person name="Barry K."/>
            <person name="Grigoriev I.V."/>
            <person name="Vilgalys R."/>
        </authorList>
    </citation>
    <scope>NUCLEOTIDE SEQUENCE</scope>
    <source>
        <strain evidence="3">PMI_201</strain>
    </source>
</reference>
<evidence type="ECO:0000313" key="4">
    <source>
        <dbReference type="Proteomes" id="UP001201262"/>
    </source>
</evidence>
<feature type="compositionally biased region" description="Low complexity" evidence="1">
    <location>
        <begin position="335"/>
        <end position="350"/>
    </location>
</feature>
<sequence length="426" mass="45922">MSPTQRMLRSLVERSVSGDADSVKTTFSSWDNCMAKAYCKWPVIAGIIIGSIIILSIAGCLISCLCCGYQCCKGCCGCCYRCCDCGGSKHNRKRDNYADQSPFYQQPPPPQPMNYGYQHPVASPAPPAYRGPRTATFDQPKAVASVNEDKLPNMPTWADAQTRRVEDHSPVHEAVEMDDLEARDHHDNPYHESPYHDNISPAAGFMSRGGYTEVPGTAASPHPSPGMYDNHHDAYLRDGYSTNSGGLRVTNASYHDLGDSEYPNHQPHSPISSPSSAPYGPAAVTAAAFPRTPSPATHAARPPARISPASYRGFENQPPPKGAPNFSGLRAYDQSPTSPRSPTSPSGFSPYEQHMSRSPPPQTVSHPTAPSYGQYRAFSPSIPSSTPPPPFSETAPDHHAQAQGGDRPPSLLMAGRRPAPGSYKAV</sequence>
<dbReference type="PANTHER" id="PTHR40018">
    <property type="entry name" value="[PSI+] INDUCTION PROTEIN 2"/>
    <property type="match status" value="1"/>
</dbReference>
<dbReference type="AlphaFoldDB" id="A0AAD4Q6P4"/>
<proteinExistence type="predicted"/>
<gene>
    <name evidence="3" type="ORF">BGW36DRAFT_393125</name>
</gene>
<evidence type="ECO:0000256" key="1">
    <source>
        <dbReference type="SAM" id="MobiDB-lite"/>
    </source>
</evidence>
<feature type="compositionally biased region" description="Low complexity" evidence="1">
    <location>
        <begin position="267"/>
        <end position="291"/>
    </location>
</feature>